<dbReference type="InterPro" id="IPR028082">
    <property type="entry name" value="Peripla_BP_I"/>
</dbReference>
<name>A0AB34IYD9_PRYPA</name>
<feature type="domain" description="Receptor ligand binding region" evidence="7">
    <location>
        <begin position="1110"/>
        <end position="1477"/>
    </location>
</feature>
<dbReference type="InterPro" id="IPR035897">
    <property type="entry name" value="Toll_tir_struct_dom_sf"/>
</dbReference>
<evidence type="ECO:0000256" key="1">
    <source>
        <dbReference type="ARBA" id="ARBA00004370"/>
    </source>
</evidence>
<dbReference type="SUPFAM" id="SSF49899">
    <property type="entry name" value="Concanavalin A-like lectins/glucanases"/>
    <property type="match status" value="1"/>
</dbReference>
<dbReference type="Gene3D" id="3.40.50.10140">
    <property type="entry name" value="Toll/interleukin-1 receptor homology (TIR) domain"/>
    <property type="match status" value="1"/>
</dbReference>
<dbReference type="Pfam" id="PF13385">
    <property type="entry name" value="Laminin_G_3"/>
    <property type="match status" value="1"/>
</dbReference>
<dbReference type="SUPFAM" id="SSF52200">
    <property type="entry name" value="Toll/Interleukin receptor TIR domain"/>
    <property type="match status" value="1"/>
</dbReference>
<comment type="subcellular location">
    <subcellularLocation>
        <location evidence="1">Membrane</location>
    </subcellularLocation>
</comment>
<accession>A0AB34IYD9</accession>
<feature type="domain" description="Receptor ligand binding region" evidence="7">
    <location>
        <begin position="2339"/>
        <end position="2692"/>
    </location>
</feature>
<evidence type="ECO:0000256" key="4">
    <source>
        <dbReference type="ARBA" id="ARBA00023136"/>
    </source>
</evidence>
<evidence type="ECO:0000313" key="8">
    <source>
        <dbReference type="EMBL" id="KAL1507993.1"/>
    </source>
</evidence>
<feature type="domain" description="Receptor ligand binding region" evidence="7">
    <location>
        <begin position="843"/>
        <end position="1003"/>
    </location>
</feature>
<feature type="transmembrane region" description="Helical" evidence="6">
    <location>
        <begin position="2956"/>
        <end position="2977"/>
    </location>
</feature>
<keyword evidence="9" id="KW-1185">Reference proteome</keyword>
<evidence type="ECO:0000259" key="7">
    <source>
        <dbReference type="Pfam" id="PF01094"/>
    </source>
</evidence>
<evidence type="ECO:0000313" key="9">
    <source>
        <dbReference type="Proteomes" id="UP001515480"/>
    </source>
</evidence>
<keyword evidence="2 6" id="KW-0812">Transmembrane</keyword>
<comment type="caution">
    <text evidence="8">The sequence shown here is derived from an EMBL/GenBank/DDBJ whole genome shotgun (WGS) entry which is preliminary data.</text>
</comment>
<keyword evidence="3 6" id="KW-1133">Transmembrane helix</keyword>
<feature type="transmembrane region" description="Helical" evidence="6">
    <location>
        <begin position="2842"/>
        <end position="2871"/>
    </location>
</feature>
<keyword evidence="4 6" id="KW-0472">Membrane</keyword>
<reference evidence="8 9" key="1">
    <citation type="journal article" date="2024" name="Science">
        <title>Giant polyketide synthase enzymes in the biosynthesis of giant marine polyether toxins.</title>
        <authorList>
            <person name="Fallon T.R."/>
            <person name="Shende V.V."/>
            <person name="Wierzbicki I.H."/>
            <person name="Pendleton A.L."/>
            <person name="Watervoot N.F."/>
            <person name="Auber R.P."/>
            <person name="Gonzalez D.J."/>
            <person name="Wisecaver J.H."/>
            <person name="Moore B.S."/>
        </authorList>
    </citation>
    <scope>NUCLEOTIDE SEQUENCE [LARGE SCALE GENOMIC DNA]</scope>
    <source>
        <strain evidence="8 9">12B1</strain>
    </source>
</reference>
<proteinExistence type="predicted"/>
<feature type="domain" description="Receptor ligand binding region" evidence="7">
    <location>
        <begin position="703"/>
        <end position="839"/>
    </location>
</feature>
<dbReference type="PANTHER" id="PTHR24060">
    <property type="entry name" value="METABOTROPIC GLUTAMATE RECEPTOR"/>
    <property type="match status" value="1"/>
</dbReference>
<evidence type="ECO:0000256" key="6">
    <source>
        <dbReference type="SAM" id="Phobius"/>
    </source>
</evidence>
<gene>
    <name evidence="8" type="ORF">AB1Y20_007595</name>
</gene>
<sequence>MWPVLLAACAADTAARGALGYALTFDGRGTDIASAQLPGEIFRGATGLTLTGWFRAFGMIGPLYRSFALTLTTPQSSTWLHPLVWELGGQDYSMDIFDTTIHQPGDARLQMKEFERWRHFAVAWGRDGGHLRVYLDGVLAVNRTQIRSGYNISEGASQGVYLGVGVYAFNQNAHVPTDSFRGSLDHLQLWTDTLTPTQIQADFETLGSSDELPAPSLKFTFDDGPGNTAANYGTAANVHLQFGADPDGSLFFDTDDDGTTTLQYTSPVWTPSDLPLNSSIAFNGLVVHTFLPGRTAHLSLIASTPRLRITSLPSHGALLANGTLLAIGAEVLTEATVIFVSNTTALAAFTYVGITNTTASTSNTTVHLLPETSPHVVQSPPRCTWPRGQLLCDAQALRATTLTATSQLVTQLAADVIAASSFWAGSVSWHPLQAIGAQDTFEYGDSELAWSPRLRTGDSRGEYIEGADLAPITVHNVTRQFSFSYNPSQTYELSGYTEFIEVKFEEEVFATALRIGENRGMCSVVRIQGRSSTRGDSFVDLWVSDESAEDRASCWTQYDSNQRYRVFAPALCQLSISVDVLRIELDTRSVSDWNEIDFVELTGTRDLIEGVFPANTSSLWYVPDRGFAGEDSLQLTGYACAFHSASSSEPLEVPILVSGSFPPPSPPASFTVPVVRLGILSRMFGTVTDSYVPFSSGASIIRAVVQALREINNKTDGVADHLLPHTTLQFAYRDSRCDAVHGLRGALHLVNSAFGGRGVSAIIGAYCSDASVAASYVAGASSALPLISPATTTPAMSNGIAHPAFLRTIASDAFQAEAIIDVLLNVLNYTAVAMLSSSDACPGYLWFGGDALASQDLWLSSPSLLVDEALRLEVLRGFFGVGPRPGRGELFEEFRIRRRKLLAADESIQGCSQETDDDGTQLWARDHDENSSTPRECIKIDPNGDFAYDGYAYDAAFAVAHALHDLIEVQNRSEVLAPELLATLIERVSFEGVTGLVDFYDASADPNRIYQGDRRVGIWYDVLNYVDNTQALVTVGSWTPCSGGDDCSWSEQWHPVPGVGLTFSTPDNRPPPQAAPQRIREVRIGVLLPMFGTATAALGRISWSPLVGVYQALREINNKSDGVGDALLPHTHLKFAFFDSKCDSAQALQGALHLTQKAFGGDGVNVIVGSGCSAASVTAAQVTTASAIPLISGASTSPTLSDGKGYTFFLRTIPSDAFGAIAIVNMLQRLWNYTSVALAYSTDAYGAGLSDALLRVAAEQALTIRSTVSFVKDAIDFSLQHRTLIEAGSRVIVLLSLPADASRFMRQGLEVGIGGEGYLWISGDASAQAGLWEDDPVLSTDADLRLRVLKGSFAVLANPRRSSEYEAYMERQRRLPPNHGTGLVCNLERDDDGTYLWAQDHDGNASTPLECAGHDLSIERPFDSFTFDAVFAVAHALHDLIEVENRTEIVGSELLDTMIKRVRFEGVTGLVDFYDASADPDRRFHGDRRVGVSYNLLNYVDNVQGLAIVGLWTPCSTGSQCGWSDQWTPSPGVEPVYSTSDNRPPAQFSSRPVYAVEMMIGILQNVLNYTAVAMLSSSDAWPGYLWFGGDALATSALWLGNPTLLSDEALRLEVLRGFFGVSPRPGRGELFEEFQTRRRNFLIADESIQGCSQETDSDGTQLWAQDHDENSSTPRVCIKIDPNSLCPYDGYAYDAAFAVAHALHDLIQVQNRSEVLAPELLATLIERVSFEGVTGLVDFYDASANPNREYHGDRRVGIWYDVLNYVDNTQELVTVGSWTPCSGGDDCSWSEQWHPVPGVGLTFSTPDNRPPPQAAPQRIREVRIGVLLPMFGTATAALGRISWSPLVGVYQALREINNKSDGVGDALLPHTHLKFAFFDSKCDSAQALQGALHLTQKAFGGSGVSMIFGAGCSSASVTAAQVATGSLVPLICGASTSPTLSDGKGYPFFLRTIPSDAFGAVAIVSMLQRLWNYTSVALVFSTDAYGAGIAEAFTRSAFESNLEVTVSVSFVKDAIDFSSQHRALLEFGNRVIALLCLAGDAVRFMRSALEAGIGGDGYIWVGGDTMVGNWEDDAILSNDADLRLRVLKGSFAIIANGRPQASNDYQGYLARRRRLPPNSGSGDSCDLGTDDDGAYLWAQDHDGNASTPLACAGYDLSQDGPYDAFGFDAVFAIAHALHDLIEVENRTEIVGSELLDTMIRRVRFEGVTGLVDFYDASADPDRRFHGDRRVGVSYNLLNYIDNVQKQVNVGLWTPCSTGSQCSWSDQWTPSPGVVPVYSTGGSTPPSQSAFQVVREVRLGVLLQAFDTSAANFRRNIWSPLFGVYHALHEINNKTDGVADGLLPKTILKMAYRDSQCASSEALQASLHLTREAFDGKGVNAMIGAVCSEASITAAQVAAGSHVPMVSPGSTSVALSDGRKYPFFLRTIPADSMSAHAMVEALTSLFNYTKVALVHSTDVYGSDIADEFVRKASAQSLTILTIQRYANDAADFESQQLALRLSGARVIVLYCQASDCGRFMRTAWERDVGGEGYVWCGGDALASSELWENDGILQQDESLRDRILKGLFAFSQETSRNSSEYQGYLARRRRLPPNAGTGESCNLERDDDGAYLWAQDHDGNASTPLACAGDDLSKDGPYDAFGFDAVFAIAHALHHLIEVENRTEIVGSELLDTMIKRVRFEGVTGLVDFYDASADPDRRFHGDRRVGVSYKLLNYVDKARGQVVVGLWTPCYTSYEVEFECNWSDQWTAAADVELTFSTADNRKPQQTAGVSCPYGEVLSYDGSSVLPVLCFVAVVLTPSTATNIFAAWSCETFQLESIATPPTSVKLLRGDLSLTCDQSNAAYVRVLVLAYVLVAIWPIGVPTICLMTLYLHRRPILHGQSTRVVRATSFLFREYDKAYYWWEVLFLVQRLCIVGFAQWLSHSVHRILFGLTVASAFMALQLAVQPYKRSDVGIMAYSSQGATVLFLFVSIFIRQFNVLDGIYFKDTQRTDSLSYQLLGFSSINSLVAALIAVVFTFLTVFVGLTCYHMVTGQDISILRLTATSYPPELSLDKGKRYHLFLSHIWSSGQDQVANIKRKLQLMVPGCQIFLDVDDLDELASLEKHVESSQCVLTFLSKGYFYSANCRREITCAFHNNIPLALVHEADVAKGGVSLETLRLDCESACPEQRELLANGREIIVWHRMADFQQLSLKRIAKTMLQATPLYRELESPPELYLSAELETQVLEFRHPVHLYVSEANRVLLYLNTDTFLGVDGQTLANDVRLAWAAGVEVVLVHENDEHLCGCPFSRFFETTPQELVQDGLYKRLAVPFQPSPYREISQALLALALGARLQRSKAAQVADGIKMNSLVKRFTQKALSMRPTMRGSRSVRSRWSV</sequence>
<protein>
    <recommendedName>
        <fullName evidence="7">Receptor ligand binding region domain-containing protein</fullName>
    </recommendedName>
</protein>
<dbReference type="SUPFAM" id="SSF53822">
    <property type="entry name" value="Periplasmic binding protein-like I"/>
    <property type="match status" value="5"/>
</dbReference>
<organism evidence="8 9">
    <name type="scientific">Prymnesium parvum</name>
    <name type="common">Toxic golden alga</name>
    <dbReference type="NCBI Taxonomy" id="97485"/>
    <lineage>
        <taxon>Eukaryota</taxon>
        <taxon>Haptista</taxon>
        <taxon>Haptophyta</taxon>
        <taxon>Prymnesiophyceae</taxon>
        <taxon>Prymnesiales</taxon>
        <taxon>Prymnesiaceae</taxon>
        <taxon>Prymnesium</taxon>
    </lineage>
</organism>
<feature type="transmembrane region" description="Helical" evidence="6">
    <location>
        <begin position="2997"/>
        <end position="3030"/>
    </location>
</feature>
<dbReference type="GO" id="GO:0016020">
    <property type="term" value="C:membrane"/>
    <property type="evidence" value="ECO:0007669"/>
    <property type="project" value="UniProtKB-SubCell"/>
</dbReference>
<feature type="domain" description="Receptor ligand binding region" evidence="7">
    <location>
        <begin position="1850"/>
        <end position="2217"/>
    </location>
</feature>
<dbReference type="EMBL" id="JBGBPQ010000017">
    <property type="protein sequence ID" value="KAL1507993.1"/>
    <property type="molecule type" value="Genomic_DNA"/>
</dbReference>
<feature type="domain" description="Receptor ligand binding region" evidence="7">
    <location>
        <begin position="1583"/>
        <end position="1746"/>
    </location>
</feature>
<keyword evidence="5" id="KW-0325">Glycoprotein</keyword>
<evidence type="ECO:0000256" key="3">
    <source>
        <dbReference type="ARBA" id="ARBA00022989"/>
    </source>
</evidence>
<evidence type="ECO:0000256" key="2">
    <source>
        <dbReference type="ARBA" id="ARBA00022692"/>
    </source>
</evidence>
<evidence type="ECO:0000256" key="5">
    <source>
        <dbReference type="ARBA" id="ARBA00023180"/>
    </source>
</evidence>
<dbReference type="InterPro" id="IPR050726">
    <property type="entry name" value="mGluR"/>
</dbReference>
<dbReference type="Gene3D" id="3.40.50.2300">
    <property type="match status" value="9"/>
</dbReference>
<dbReference type="Proteomes" id="UP001515480">
    <property type="component" value="Unassembled WGS sequence"/>
</dbReference>
<feature type="transmembrane region" description="Helical" evidence="6">
    <location>
        <begin position="2899"/>
        <end position="2921"/>
    </location>
</feature>
<dbReference type="InterPro" id="IPR013320">
    <property type="entry name" value="ConA-like_dom_sf"/>
</dbReference>
<feature type="transmembrane region" description="Helical" evidence="6">
    <location>
        <begin position="2927"/>
        <end position="2944"/>
    </location>
</feature>
<dbReference type="InterPro" id="IPR001828">
    <property type="entry name" value="ANF_lig-bd_rcpt"/>
</dbReference>
<dbReference type="Gene3D" id="2.60.120.200">
    <property type="match status" value="1"/>
</dbReference>
<dbReference type="Pfam" id="PF01094">
    <property type="entry name" value="ANF_receptor"/>
    <property type="match status" value="6"/>
</dbReference>